<dbReference type="EMBL" id="CAJNOM010000007">
    <property type="protein sequence ID" value="CAF0766207.1"/>
    <property type="molecule type" value="Genomic_DNA"/>
</dbReference>
<evidence type="ECO:0000313" key="5">
    <source>
        <dbReference type="Proteomes" id="UP000663832"/>
    </source>
</evidence>
<comment type="caution">
    <text evidence="2">The sequence shown here is derived from an EMBL/GenBank/DDBJ whole genome shotgun (WGS) entry which is preliminary data.</text>
</comment>
<keyword evidence="1" id="KW-0812">Transmembrane</keyword>
<gene>
    <name evidence="4" type="ORF">BJG266_LOCUS11664</name>
    <name evidence="2" type="ORF">QVE165_LOCUS2214</name>
    <name evidence="3" type="ORF">QVE165_LOCUS2345</name>
</gene>
<sequence>MNELSIFNLSSSIGKIIFIAIVLLIILSSYLSNQPPSSCDMTIATNRNFHNYYGIIGMTNHFTADPAQECQASIIYQPTLPQMILKPDHSASSFMTLAEYGTGKTLLRCEYLRSLSSNEYLKLTILDKLVTQYLDRFIQKMIEGKKDCQKENCLVDWSENEFAQLLLSTLVTNFIDSYDTHKHNGPDLSLDEKINLITIICYYYNGLGTSQLEKFVNWFLNKDLWSHYKADGEHVQPYKHHNQQLLNHLIVDLNKFSILNKNSERLGLLLIILEGEGFQNRAIAKHLYGEHFKDLVEFSSFIKTYFKKTPVFVIDGIDQNVHFVGNENRDSFESFCRSSVSPSILSMVMANHFYLSLFYPKIDGVNIKDVITRKDKFPIHTISWNTKSLINYADYVLQEMNKNAKKTRCKVFPDFKILVNYSDERNAEIINKIPTPRALHRFIAELIPEMNNDANNVVEPFEATFENVDNAYKNSFESFETKTNE</sequence>
<name>A0A813Q8U7_9BILA</name>
<evidence type="ECO:0000256" key="1">
    <source>
        <dbReference type="SAM" id="Phobius"/>
    </source>
</evidence>
<accession>A0A813Q8U7</accession>
<keyword evidence="5" id="KW-1185">Reference proteome</keyword>
<evidence type="ECO:0000313" key="3">
    <source>
        <dbReference type="EMBL" id="CAF0766207.1"/>
    </source>
</evidence>
<keyword evidence="1" id="KW-1133">Transmembrane helix</keyword>
<dbReference type="AlphaFoldDB" id="A0A813Q8U7"/>
<protein>
    <submittedName>
        <fullName evidence="2">Uncharacterized protein</fullName>
    </submittedName>
</protein>
<reference evidence="2" key="1">
    <citation type="submission" date="2021-02" db="EMBL/GenBank/DDBJ databases">
        <authorList>
            <person name="Nowell W R."/>
        </authorList>
    </citation>
    <scope>NUCLEOTIDE SEQUENCE</scope>
</reference>
<keyword evidence="1" id="KW-0472">Membrane</keyword>
<feature type="transmembrane region" description="Helical" evidence="1">
    <location>
        <begin position="12"/>
        <end position="31"/>
    </location>
</feature>
<dbReference type="Proteomes" id="UP000663877">
    <property type="component" value="Unassembled WGS sequence"/>
</dbReference>
<dbReference type="OrthoDB" id="10051750at2759"/>
<dbReference type="EMBL" id="CAJNOM010000007">
    <property type="protein sequence ID" value="CAF0763939.1"/>
    <property type="molecule type" value="Genomic_DNA"/>
</dbReference>
<evidence type="ECO:0000313" key="2">
    <source>
        <dbReference type="EMBL" id="CAF0763939.1"/>
    </source>
</evidence>
<evidence type="ECO:0000313" key="4">
    <source>
        <dbReference type="EMBL" id="CAF0923446.1"/>
    </source>
</evidence>
<dbReference type="Proteomes" id="UP000663832">
    <property type="component" value="Unassembled WGS sequence"/>
</dbReference>
<dbReference type="EMBL" id="CAJNOI010000043">
    <property type="protein sequence ID" value="CAF0923446.1"/>
    <property type="molecule type" value="Genomic_DNA"/>
</dbReference>
<organism evidence="2 5">
    <name type="scientific">Adineta steineri</name>
    <dbReference type="NCBI Taxonomy" id="433720"/>
    <lineage>
        <taxon>Eukaryota</taxon>
        <taxon>Metazoa</taxon>
        <taxon>Spiralia</taxon>
        <taxon>Gnathifera</taxon>
        <taxon>Rotifera</taxon>
        <taxon>Eurotatoria</taxon>
        <taxon>Bdelloidea</taxon>
        <taxon>Adinetida</taxon>
        <taxon>Adinetidae</taxon>
        <taxon>Adineta</taxon>
    </lineage>
</organism>
<proteinExistence type="predicted"/>